<keyword evidence="1" id="KW-0812">Transmembrane</keyword>
<evidence type="ECO:0000256" key="1">
    <source>
        <dbReference type="SAM" id="Phobius"/>
    </source>
</evidence>
<feature type="transmembrane region" description="Helical" evidence="1">
    <location>
        <begin position="81"/>
        <end position="105"/>
    </location>
</feature>
<name>A0ABS9SLF4_9BACT</name>
<sequence length="151" mass="17261">MIQITVTIVAVVVSPYIMFFSGGFYSYLQKVSSYFSVPVFTIMIVGLLTKRVPAVAAKAGLAFFVTSYISTQFIFPVKMHYLHVLCILFVITTALMLLAGRLWPMKTDFQLTVQSKMNIRPWKRRYIYYSILIMMMIGMFILFSPIGLAKP</sequence>
<feature type="transmembrane region" description="Helical" evidence="1">
    <location>
        <begin position="7"/>
        <end position="25"/>
    </location>
</feature>
<accession>A0ABS9SLF4</accession>
<feature type="transmembrane region" description="Helical" evidence="1">
    <location>
        <begin position="31"/>
        <end position="48"/>
    </location>
</feature>
<gene>
    <name evidence="2" type="ORF">MKP09_15030</name>
</gene>
<comment type="caution">
    <text evidence="2">The sequence shown here is derived from an EMBL/GenBank/DDBJ whole genome shotgun (WGS) entry which is preliminary data.</text>
</comment>
<proteinExistence type="predicted"/>
<dbReference type="RefSeq" id="WP_240830804.1">
    <property type="nucleotide sequence ID" value="NZ_JAKWBL010000003.1"/>
</dbReference>
<keyword evidence="1" id="KW-0472">Membrane</keyword>
<protein>
    <submittedName>
        <fullName evidence="2">Uncharacterized protein</fullName>
    </submittedName>
</protein>
<keyword evidence="1" id="KW-1133">Transmembrane helix</keyword>
<dbReference type="EMBL" id="JAKWBL010000003">
    <property type="protein sequence ID" value="MCH5599126.1"/>
    <property type="molecule type" value="Genomic_DNA"/>
</dbReference>
<feature type="transmembrane region" description="Helical" evidence="1">
    <location>
        <begin position="126"/>
        <end position="148"/>
    </location>
</feature>
<reference evidence="2 3" key="1">
    <citation type="submission" date="2022-02" db="EMBL/GenBank/DDBJ databases">
        <authorList>
            <person name="Min J."/>
        </authorList>
    </citation>
    <scope>NUCLEOTIDE SEQUENCE [LARGE SCALE GENOMIC DNA]</scope>
    <source>
        <strain evidence="2 3">GR10-1</strain>
    </source>
</reference>
<organism evidence="2 3">
    <name type="scientific">Niabella ginsengisoli</name>
    <dbReference type="NCBI Taxonomy" id="522298"/>
    <lineage>
        <taxon>Bacteria</taxon>
        <taxon>Pseudomonadati</taxon>
        <taxon>Bacteroidota</taxon>
        <taxon>Chitinophagia</taxon>
        <taxon>Chitinophagales</taxon>
        <taxon>Chitinophagaceae</taxon>
        <taxon>Niabella</taxon>
    </lineage>
</organism>
<dbReference type="Gene3D" id="1.20.1730.10">
    <property type="entry name" value="Sodium/glucose cotransporter"/>
    <property type="match status" value="1"/>
</dbReference>
<dbReference type="Proteomes" id="UP001202248">
    <property type="component" value="Unassembled WGS sequence"/>
</dbReference>
<keyword evidence="3" id="KW-1185">Reference proteome</keyword>
<evidence type="ECO:0000313" key="3">
    <source>
        <dbReference type="Proteomes" id="UP001202248"/>
    </source>
</evidence>
<feature type="transmembrane region" description="Helical" evidence="1">
    <location>
        <begin position="55"/>
        <end position="75"/>
    </location>
</feature>
<dbReference type="InterPro" id="IPR038377">
    <property type="entry name" value="Na/Glc_symporter_sf"/>
</dbReference>
<evidence type="ECO:0000313" key="2">
    <source>
        <dbReference type="EMBL" id="MCH5599126.1"/>
    </source>
</evidence>